<gene>
    <name evidence="3" type="ORF">ThesuDRAFT_00024</name>
</gene>
<keyword evidence="4" id="KW-1185">Reference proteome</keyword>
<reference evidence="3" key="1">
    <citation type="submission" date="2010-10" db="EMBL/GenBank/DDBJ databases">
        <authorList>
            <consortium name="US DOE Joint Genome Institute (JGI-PGF)"/>
            <person name="Lucas S."/>
            <person name="Copeland A."/>
            <person name="Lapidus A."/>
            <person name="Bruce D."/>
            <person name="Goodwin L."/>
            <person name="Pitluck S."/>
            <person name="Kyrpides N."/>
            <person name="Mavromatis K."/>
            <person name="Detter J.C."/>
            <person name="Han C."/>
            <person name="Land M."/>
            <person name="Hauser L."/>
            <person name="Markowitz V."/>
            <person name="Cheng J.-F."/>
            <person name="Hugenholtz P."/>
            <person name="Woyke T."/>
            <person name="Wu D."/>
            <person name="Pukall R."/>
            <person name="Wahrenburg C."/>
            <person name="Brambilla E."/>
            <person name="Klenk H.-P."/>
            <person name="Eisen J.A."/>
        </authorList>
    </citation>
    <scope>NUCLEOTIDE SEQUENCE [LARGE SCALE GENOMIC DNA]</scope>
    <source>
        <strain evidence="3">DSM 13965</strain>
    </source>
</reference>
<evidence type="ECO:0000313" key="3">
    <source>
        <dbReference type="EMBL" id="EKP93780.1"/>
    </source>
</evidence>
<keyword evidence="2" id="KW-1133">Transmembrane helix</keyword>
<dbReference type="Proteomes" id="UP000005710">
    <property type="component" value="Unassembled WGS sequence"/>
</dbReference>
<keyword evidence="2" id="KW-0472">Membrane</keyword>
<accession>K6NY27</accession>
<feature type="region of interest" description="Disordered" evidence="1">
    <location>
        <begin position="1"/>
        <end position="48"/>
    </location>
</feature>
<keyword evidence="2" id="KW-0812">Transmembrane</keyword>
<dbReference type="STRING" id="867903.ThesuDRAFT_00024"/>
<comment type="caution">
    <text evidence="3">The sequence shown here is derived from an EMBL/GenBank/DDBJ whole genome shotgun (WGS) entry which is preliminary data.</text>
</comment>
<proteinExistence type="predicted"/>
<dbReference type="AlphaFoldDB" id="K6NY27"/>
<reference evidence="3" key="2">
    <citation type="submission" date="2012-10" db="EMBL/GenBank/DDBJ databases">
        <title>Improved high-quality draft of Thermaerobacter subterraneus C21, DSM 13965.</title>
        <authorList>
            <consortium name="DOE Joint Genome Institute"/>
            <person name="Eisen J."/>
            <person name="Huntemann M."/>
            <person name="Wei C.-L."/>
            <person name="Han J."/>
            <person name="Detter J.C."/>
            <person name="Han C."/>
            <person name="Tapia R."/>
            <person name="Chen A."/>
            <person name="Kyrpides N."/>
            <person name="Mavromatis K."/>
            <person name="Markowitz V."/>
            <person name="Szeto E."/>
            <person name="Ivanova N."/>
            <person name="Mikhailova N."/>
            <person name="Ovchinnikova G."/>
            <person name="Pagani I."/>
            <person name="Pati A."/>
            <person name="Goodwin L."/>
            <person name="Nordberg H.P."/>
            <person name="Cantor M.N."/>
            <person name="Hua S.X."/>
            <person name="Woyke T."/>
            <person name="Eisen J."/>
            <person name="Klenk H.-P."/>
        </authorList>
    </citation>
    <scope>NUCLEOTIDE SEQUENCE [LARGE SCALE GENOMIC DNA]</scope>
    <source>
        <strain evidence="3">DSM 13965</strain>
    </source>
</reference>
<feature type="compositionally biased region" description="Basic residues" evidence="1">
    <location>
        <begin position="12"/>
        <end position="25"/>
    </location>
</feature>
<evidence type="ECO:0000256" key="1">
    <source>
        <dbReference type="SAM" id="MobiDB-lite"/>
    </source>
</evidence>
<organism evidence="3 4">
    <name type="scientific">Thermaerobacter subterraneus DSM 13965</name>
    <dbReference type="NCBI Taxonomy" id="867903"/>
    <lineage>
        <taxon>Bacteria</taxon>
        <taxon>Bacillati</taxon>
        <taxon>Bacillota</taxon>
        <taxon>Clostridia</taxon>
        <taxon>Eubacteriales</taxon>
        <taxon>Clostridiales Family XVII. Incertae Sedis</taxon>
        <taxon>Thermaerobacter</taxon>
    </lineage>
</organism>
<dbReference type="EMBL" id="AENY02000004">
    <property type="protein sequence ID" value="EKP93780.1"/>
    <property type="molecule type" value="Genomic_DNA"/>
</dbReference>
<sequence length="97" mass="10686">MTQPMVPAPRSHPPRLRRRRRPGRPGRREYGGAGTHGAPMPPEPRPGTGWWERFKAELAYVASLKTLWLAVALGSLAAGFLLGTWFGHQLAAAAHLR</sequence>
<protein>
    <submittedName>
        <fullName evidence="3">Uncharacterized protein</fullName>
    </submittedName>
</protein>
<feature type="compositionally biased region" description="Pro residues" evidence="1">
    <location>
        <begin position="1"/>
        <end position="11"/>
    </location>
</feature>
<evidence type="ECO:0000256" key="2">
    <source>
        <dbReference type="SAM" id="Phobius"/>
    </source>
</evidence>
<dbReference type="HOGENOM" id="CLU_2345751_0_0_9"/>
<feature type="transmembrane region" description="Helical" evidence="2">
    <location>
        <begin position="67"/>
        <end position="87"/>
    </location>
</feature>
<evidence type="ECO:0000313" key="4">
    <source>
        <dbReference type="Proteomes" id="UP000005710"/>
    </source>
</evidence>
<name>K6NY27_9FIRM</name>